<dbReference type="InterPro" id="IPR032698">
    <property type="entry name" value="SirB1_N"/>
</dbReference>
<accession>A0A9P8V6D4</accession>
<keyword evidence="3" id="KW-1185">Reference proteome</keyword>
<dbReference type="PROSITE" id="PS50181">
    <property type="entry name" value="FBOX"/>
    <property type="match status" value="1"/>
</dbReference>
<dbReference type="SMART" id="SM00256">
    <property type="entry name" value="FBOX"/>
    <property type="match status" value="1"/>
</dbReference>
<dbReference type="SUPFAM" id="SSF81383">
    <property type="entry name" value="F-box domain"/>
    <property type="match status" value="1"/>
</dbReference>
<dbReference type="InterPro" id="IPR036047">
    <property type="entry name" value="F-box-like_dom_sf"/>
</dbReference>
<evidence type="ECO:0000259" key="1">
    <source>
        <dbReference type="PROSITE" id="PS50181"/>
    </source>
</evidence>
<comment type="caution">
    <text evidence="2">The sequence shown here is derived from an EMBL/GenBank/DDBJ whole genome shotgun (WGS) entry which is preliminary data.</text>
</comment>
<evidence type="ECO:0000313" key="3">
    <source>
        <dbReference type="Proteomes" id="UP000770015"/>
    </source>
</evidence>
<organism evidence="2 3">
    <name type="scientific">Plectosphaerella plurivora</name>
    <dbReference type="NCBI Taxonomy" id="936078"/>
    <lineage>
        <taxon>Eukaryota</taxon>
        <taxon>Fungi</taxon>
        <taxon>Dikarya</taxon>
        <taxon>Ascomycota</taxon>
        <taxon>Pezizomycotina</taxon>
        <taxon>Sordariomycetes</taxon>
        <taxon>Hypocreomycetidae</taxon>
        <taxon>Glomerellales</taxon>
        <taxon>Plectosphaerellaceae</taxon>
        <taxon>Plectosphaerella</taxon>
    </lineage>
</organism>
<dbReference type="EMBL" id="JAGSXJ010000022">
    <property type="protein sequence ID" value="KAH6677772.1"/>
    <property type="molecule type" value="Genomic_DNA"/>
</dbReference>
<protein>
    <submittedName>
        <fullName evidence="2">F-box domain-containing protein</fullName>
    </submittedName>
</protein>
<proteinExistence type="predicted"/>
<dbReference type="PANTHER" id="PTHR31350:SF27">
    <property type="entry name" value="HEMIMETHYLATED DNA-BINDING DOMAIN-CONTAINING PROTEIN"/>
    <property type="match status" value="1"/>
</dbReference>
<dbReference type="Pfam" id="PF12937">
    <property type="entry name" value="F-box-like"/>
    <property type="match status" value="1"/>
</dbReference>
<sequence>MTALEDVPDEILQHILSYISPQDNLARVQLLSQRLHRLANEPLLWRCHCQQSFVYWDPSHDFPAKLAGSIFDVNWKALYLLRKAREARASRLFDGILASKLGRARRFEQICLLGYDAKDFLLEQCRTIDSAEDVLARRYHSQAILASLRRGAALEAWTQLRQHTPDEALDGVPAHGSHSVLERALGALDMFVIKDDAGDLDHITQMLDQLAAQFREEHPDHRGMCTRDSALALNRWLRVQNLTGMDDPQTNYRNLRNCFLGHALRDENHPSLPMISAAIYCCIAGRLGLNAHCCASPGHIHAMIFAPRGVTLDGEPIEDDTQQRVAVERMYIDPFNNDQEIDRQSLQARIVAIGWQNSMEALLEPVSPATLVERITRNIKATFTASRAPIVAGNQGVASLLQGNPAENLELAVYAAAWASVLITRDDPEEFGENSRQLAFWFKAHQGEDVWLIDRFFSPLSARILGRSSSELAQYMRQVDSRPPQPRYRTPEMEYRVGQVVFHARTEKLAVVCGWRKNNGLTFYDLMVDDGPAGIVARPENLELVADPQAVLATSFDRAGLYFKRFDIATCTFISNVLEDFPDG</sequence>
<dbReference type="Gene3D" id="1.20.1280.50">
    <property type="match status" value="1"/>
</dbReference>
<name>A0A9P8V6D4_9PEZI</name>
<dbReference type="AlphaFoldDB" id="A0A9P8V6D4"/>
<dbReference type="Pfam" id="PF13369">
    <property type="entry name" value="Transglut_core2"/>
    <property type="match status" value="1"/>
</dbReference>
<dbReference type="OrthoDB" id="28868at2759"/>
<dbReference type="InterPro" id="IPR001810">
    <property type="entry name" value="F-box_dom"/>
</dbReference>
<dbReference type="Proteomes" id="UP000770015">
    <property type="component" value="Unassembled WGS sequence"/>
</dbReference>
<gene>
    <name evidence="2" type="ORF">F5X68DRAFT_156995</name>
</gene>
<reference evidence="2" key="1">
    <citation type="journal article" date="2021" name="Nat. Commun.">
        <title>Genetic determinants of endophytism in the Arabidopsis root mycobiome.</title>
        <authorList>
            <person name="Mesny F."/>
            <person name="Miyauchi S."/>
            <person name="Thiergart T."/>
            <person name="Pickel B."/>
            <person name="Atanasova L."/>
            <person name="Karlsson M."/>
            <person name="Huettel B."/>
            <person name="Barry K.W."/>
            <person name="Haridas S."/>
            <person name="Chen C."/>
            <person name="Bauer D."/>
            <person name="Andreopoulos W."/>
            <person name="Pangilinan J."/>
            <person name="LaButti K."/>
            <person name="Riley R."/>
            <person name="Lipzen A."/>
            <person name="Clum A."/>
            <person name="Drula E."/>
            <person name="Henrissat B."/>
            <person name="Kohler A."/>
            <person name="Grigoriev I.V."/>
            <person name="Martin F.M."/>
            <person name="Hacquard S."/>
        </authorList>
    </citation>
    <scope>NUCLEOTIDE SEQUENCE</scope>
    <source>
        <strain evidence="2">MPI-SDFR-AT-0117</strain>
    </source>
</reference>
<feature type="domain" description="F-box" evidence="1">
    <location>
        <begin position="1"/>
        <end position="48"/>
    </location>
</feature>
<dbReference type="PANTHER" id="PTHR31350">
    <property type="entry name" value="SI:DKEY-261L7.2"/>
    <property type="match status" value="1"/>
</dbReference>
<evidence type="ECO:0000313" key="2">
    <source>
        <dbReference type="EMBL" id="KAH6677772.1"/>
    </source>
</evidence>